<organism evidence="1 2">
    <name type="scientific">Spirochaeta lutea</name>
    <dbReference type="NCBI Taxonomy" id="1480694"/>
    <lineage>
        <taxon>Bacteria</taxon>
        <taxon>Pseudomonadati</taxon>
        <taxon>Spirochaetota</taxon>
        <taxon>Spirochaetia</taxon>
        <taxon>Spirochaetales</taxon>
        <taxon>Spirochaetaceae</taxon>
        <taxon>Spirochaeta</taxon>
    </lineage>
</organism>
<gene>
    <name evidence="1" type="ORF">DC28_14190</name>
</gene>
<keyword evidence="2" id="KW-1185">Reference proteome</keyword>
<name>A0A098QSB5_9SPIO</name>
<dbReference type="AlphaFoldDB" id="A0A098QSB5"/>
<sequence>MMAGSLIMSACSDSETRALDLPVEELIVTRGRFGVIQPHYARIHEEADSSSRVVDLVRRGGVVELIEAAPFETLERGSVDYWYSVAYSIVLPNGSPQSREGWIFGQDLVLFTTRARAQNASAQLGDGVYGHE</sequence>
<dbReference type="STRING" id="1480694.DC28_14190"/>
<accession>A0A098QSB5</accession>
<reference evidence="1 2" key="1">
    <citation type="submission" date="2014-05" db="EMBL/GenBank/DDBJ databases">
        <title>De novo Genome Sequence of Spirocheata sp.</title>
        <authorList>
            <person name="Shivani Y."/>
            <person name="Subhash Y."/>
            <person name="Tushar L."/>
            <person name="Sasikala C."/>
            <person name="Ramana C.V."/>
        </authorList>
    </citation>
    <scope>NUCLEOTIDE SEQUENCE [LARGE SCALE GENOMIC DNA]</scope>
    <source>
        <strain evidence="1 2">JC230</strain>
    </source>
</reference>
<dbReference type="EMBL" id="JNUP01000072">
    <property type="protein sequence ID" value="KGE70659.1"/>
    <property type="molecule type" value="Genomic_DNA"/>
</dbReference>
<protein>
    <submittedName>
        <fullName evidence="1">Uncharacterized protein</fullName>
    </submittedName>
</protein>
<proteinExistence type="predicted"/>
<comment type="caution">
    <text evidence="1">The sequence shown here is derived from an EMBL/GenBank/DDBJ whole genome shotgun (WGS) entry which is preliminary data.</text>
</comment>
<dbReference type="Proteomes" id="UP000029692">
    <property type="component" value="Unassembled WGS sequence"/>
</dbReference>
<evidence type="ECO:0000313" key="2">
    <source>
        <dbReference type="Proteomes" id="UP000029692"/>
    </source>
</evidence>
<evidence type="ECO:0000313" key="1">
    <source>
        <dbReference type="EMBL" id="KGE70659.1"/>
    </source>
</evidence>